<sequence length="213" mass="23492">MRALIEPNLAPGENVDDRISYTGEDGSDQNAPYTSALEKFVAESVLCSCVDTYHWYLRRVFQTALTADMSRIDTWKGTLKLSKKRIHAVKDATDLGPAISAIFRGSEEPFRVLAHEFLNVPDLAIIPKAVVVRNCLVHELGEDRSGKVAAAISVENDLGVSIHNNIVPLPIQEAYEISGRFISDISIMDQALANVLHLPTDRSPLPTFSRAYS</sequence>
<dbReference type="EMBL" id="JACHVA010000127">
    <property type="protein sequence ID" value="MBC2603550.1"/>
    <property type="molecule type" value="Genomic_DNA"/>
</dbReference>
<dbReference type="Proteomes" id="UP000525652">
    <property type="component" value="Unassembled WGS sequence"/>
</dbReference>
<organism evidence="1 2">
    <name type="scientific">Puniceicoccus vermicola</name>
    <dbReference type="NCBI Taxonomy" id="388746"/>
    <lineage>
        <taxon>Bacteria</taxon>
        <taxon>Pseudomonadati</taxon>
        <taxon>Verrucomicrobiota</taxon>
        <taxon>Opitutia</taxon>
        <taxon>Puniceicoccales</taxon>
        <taxon>Puniceicoccaceae</taxon>
        <taxon>Puniceicoccus</taxon>
    </lineage>
</organism>
<comment type="caution">
    <text evidence="1">The sequence shown here is derived from an EMBL/GenBank/DDBJ whole genome shotgun (WGS) entry which is preliminary data.</text>
</comment>
<keyword evidence="2" id="KW-1185">Reference proteome</keyword>
<reference evidence="1 2" key="1">
    <citation type="submission" date="2020-07" db="EMBL/GenBank/DDBJ databases">
        <authorList>
            <person name="Feng X."/>
        </authorList>
    </citation>
    <scope>NUCLEOTIDE SEQUENCE [LARGE SCALE GENOMIC DNA]</scope>
    <source>
        <strain evidence="1 2">JCM14086</strain>
    </source>
</reference>
<dbReference type="RefSeq" id="WP_185694174.1">
    <property type="nucleotide sequence ID" value="NZ_JACHVA010000127.1"/>
</dbReference>
<gene>
    <name evidence="1" type="ORF">H5P30_17345</name>
</gene>
<evidence type="ECO:0000313" key="2">
    <source>
        <dbReference type="Proteomes" id="UP000525652"/>
    </source>
</evidence>
<dbReference type="AlphaFoldDB" id="A0A7X1B0U5"/>
<proteinExistence type="predicted"/>
<protein>
    <submittedName>
        <fullName evidence="1">Uncharacterized protein</fullName>
    </submittedName>
</protein>
<evidence type="ECO:0000313" key="1">
    <source>
        <dbReference type="EMBL" id="MBC2603550.1"/>
    </source>
</evidence>
<accession>A0A7X1B0U5</accession>
<name>A0A7X1B0U5_9BACT</name>